<gene>
    <name evidence="2" type="ORF">SLS60_000260</name>
</gene>
<accession>A0ABR3S5X1</accession>
<keyword evidence="3" id="KW-1185">Reference proteome</keyword>
<dbReference type="Proteomes" id="UP001521785">
    <property type="component" value="Unassembled WGS sequence"/>
</dbReference>
<feature type="region of interest" description="Disordered" evidence="1">
    <location>
        <begin position="297"/>
        <end position="349"/>
    </location>
</feature>
<organism evidence="2 3">
    <name type="scientific">Paraconiothyrium brasiliense</name>
    <dbReference type="NCBI Taxonomy" id="300254"/>
    <lineage>
        <taxon>Eukaryota</taxon>
        <taxon>Fungi</taxon>
        <taxon>Dikarya</taxon>
        <taxon>Ascomycota</taxon>
        <taxon>Pezizomycotina</taxon>
        <taxon>Dothideomycetes</taxon>
        <taxon>Pleosporomycetidae</taxon>
        <taxon>Pleosporales</taxon>
        <taxon>Massarineae</taxon>
        <taxon>Didymosphaeriaceae</taxon>
        <taxon>Paraconiothyrium</taxon>
    </lineage>
</organism>
<dbReference type="EMBL" id="JAKJXO020000001">
    <property type="protein sequence ID" value="KAL1612037.1"/>
    <property type="molecule type" value="Genomic_DNA"/>
</dbReference>
<sequence length="473" mass="51404">MEQSSLQQQQQQQHRLAVGAHTQGWQTDGLPRELNPHTYPAATGGFFSNISPSEVGTGYNPTFIGSLNDQAYSLNHGLPMASPMIMSEADYQGGLNNQFDYTGTLAGRSTMVKSEASYTDGPPWSLPTRQPALLQSAGTTDSSDFDTATSSLSPRSTYFSEPSERGAPYSPVPGHGEASASSTWAEHSSGSPIQVKQSPSQSSSPSFRAQLAYAAGGGIGSGPSSSHSATVGIASSLGRQYETGFGSQVDQFGLPWPKSGGQTDSMGAITWQPSMYSQMQQLPYFNTSFASSFQQSAHHSTPYSSGSNGRAGAAVQSRELTREVQGHVGRQDTNGASRSTVEQSQRDAENRILMDGKTAGLTYKEIRARILARFPGSDVAESTLRGRHRALTKQKKDRVRKPTWTSKDIRLLREIVNDQLDSLDDAHRTTDAIQRLTKVSWKKVSEYILNHGGSYRFGNSTCKKKWIEINQRR</sequence>
<feature type="compositionally biased region" description="Polar residues" evidence="1">
    <location>
        <begin position="297"/>
        <end position="308"/>
    </location>
</feature>
<feature type="region of interest" description="Disordered" evidence="1">
    <location>
        <begin position="113"/>
        <end position="207"/>
    </location>
</feature>
<evidence type="ECO:0000256" key="1">
    <source>
        <dbReference type="SAM" id="MobiDB-lite"/>
    </source>
</evidence>
<comment type="caution">
    <text evidence="2">The sequence shown here is derived from an EMBL/GenBank/DDBJ whole genome shotgun (WGS) entry which is preliminary data.</text>
</comment>
<reference evidence="2 3" key="1">
    <citation type="submission" date="2024-02" db="EMBL/GenBank/DDBJ databases">
        <title>De novo assembly and annotation of 12 fungi associated with fruit tree decline syndrome in Ontario, Canada.</title>
        <authorList>
            <person name="Sulman M."/>
            <person name="Ellouze W."/>
            <person name="Ilyukhin E."/>
        </authorList>
    </citation>
    <scope>NUCLEOTIDE SEQUENCE [LARGE SCALE GENOMIC DNA]</scope>
    <source>
        <strain evidence="2 3">M42-189</strain>
    </source>
</reference>
<feature type="compositionally biased region" description="Low complexity" evidence="1">
    <location>
        <begin position="191"/>
        <end position="206"/>
    </location>
</feature>
<feature type="compositionally biased region" description="Polar residues" evidence="1">
    <location>
        <begin position="179"/>
        <end position="190"/>
    </location>
</feature>
<evidence type="ECO:0000313" key="3">
    <source>
        <dbReference type="Proteomes" id="UP001521785"/>
    </source>
</evidence>
<evidence type="ECO:0000313" key="2">
    <source>
        <dbReference type="EMBL" id="KAL1612037.1"/>
    </source>
</evidence>
<protein>
    <recommendedName>
        <fullName evidence="4">Myb-like domain-containing protein</fullName>
    </recommendedName>
</protein>
<feature type="region of interest" description="Disordered" evidence="1">
    <location>
        <begin position="1"/>
        <end position="28"/>
    </location>
</feature>
<feature type="compositionally biased region" description="Polar residues" evidence="1">
    <location>
        <begin position="331"/>
        <end position="343"/>
    </location>
</feature>
<evidence type="ECO:0008006" key="4">
    <source>
        <dbReference type="Google" id="ProtNLM"/>
    </source>
</evidence>
<name>A0ABR3S5X1_9PLEO</name>
<feature type="compositionally biased region" description="Low complexity" evidence="1">
    <location>
        <begin position="136"/>
        <end position="153"/>
    </location>
</feature>
<proteinExistence type="predicted"/>